<reference evidence="3 4" key="1">
    <citation type="submission" date="2013-02" db="EMBL/GenBank/DDBJ databases">
        <title>The Genome Sequence of Acinetobacter sp. NIPH 758.</title>
        <authorList>
            <consortium name="The Broad Institute Genome Sequencing Platform"/>
            <consortium name="The Broad Institute Genome Sequencing Center for Infectious Disease"/>
            <person name="Cerqueira G."/>
            <person name="Feldgarden M."/>
            <person name="Courvalin P."/>
            <person name="Perichon B."/>
            <person name="Grillot-Courvalin C."/>
            <person name="Clermont D."/>
            <person name="Rocha E."/>
            <person name="Yoon E.-J."/>
            <person name="Nemec A."/>
            <person name="Walker B."/>
            <person name="Young S.K."/>
            <person name="Zeng Q."/>
            <person name="Gargeya S."/>
            <person name="Fitzgerald M."/>
            <person name="Haas B."/>
            <person name="Abouelleil A."/>
            <person name="Alvarado L."/>
            <person name="Arachchi H.M."/>
            <person name="Berlin A.M."/>
            <person name="Chapman S.B."/>
            <person name="Dewar J."/>
            <person name="Goldberg J."/>
            <person name="Griggs A."/>
            <person name="Gujja S."/>
            <person name="Hansen M."/>
            <person name="Howarth C."/>
            <person name="Imamovic A."/>
            <person name="Larimer J."/>
            <person name="McCowan C."/>
            <person name="Murphy C."/>
            <person name="Neiman D."/>
            <person name="Pearson M."/>
            <person name="Priest M."/>
            <person name="Roberts A."/>
            <person name="Saif S."/>
            <person name="Shea T."/>
            <person name="Sisk P."/>
            <person name="Sykes S."/>
            <person name="Wortman J."/>
            <person name="Nusbaum C."/>
            <person name="Birren B."/>
        </authorList>
    </citation>
    <scope>NUCLEOTIDE SEQUENCE [LARGE SCALE GENOMIC DNA]</scope>
    <source>
        <strain evidence="3 4">NIPH 758</strain>
    </source>
</reference>
<evidence type="ECO:0000313" key="4">
    <source>
        <dbReference type="Proteomes" id="UP000013049"/>
    </source>
</evidence>
<keyword evidence="1" id="KW-0479">Metal-binding</keyword>
<dbReference type="InterPro" id="IPR036135">
    <property type="entry name" value="MoeA_linker/N_sf"/>
</dbReference>
<dbReference type="Gene3D" id="3.90.105.10">
    <property type="entry name" value="Molybdopterin biosynthesis moea protein, domain 2"/>
    <property type="match status" value="1"/>
</dbReference>
<comment type="function">
    <text evidence="1">Catalyzes the insertion of molybdate into adenylated molybdopterin with the concomitant release of AMP.</text>
</comment>
<dbReference type="GO" id="GO:0046872">
    <property type="term" value="F:metal ion binding"/>
    <property type="evidence" value="ECO:0007669"/>
    <property type="project" value="UniProtKB-UniRule"/>
</dbReference>
<dbReference type="Pfam" id="PF03453">
    <property type="entry name" value="MoeA_N"/>
    <property type="match status" value="1"/>
</dbReference>
<dbReference type="InterPro" id="IPR036688">
    <property type="entry name" value="MoeA_C_domain_IV_sf"/>
</dbReference>
<comment type="catalytic activity">
    <reaction evidence="1">
        <text>adenylyl-molybdopterin + molybdate = Mo-molybdopterin + AMP + H(+)</text>
        <dbReference type="Rhea" id="RHEA:35047"/>
        <dbReference type="ChEBI" id="CHEBI:15378"/>
        <dbReference type="ChEBI" id="CHEBI:36264"/>
        <dbReference type="ChEBI" id="CHEBI:62727"/>
        <dbReference type="ChEBI" id="CHEBI:71302"/>
        <dbReference type="ChEBI" id="CHEBI:456215"/>
    </reaction>
</comment>
<dbReference type="InterPro" id="IPR005110">
    <property type="entry name" value="MoeA_linker/N"/>
</dbReference>
<dbReference type="GO" id="GO:0061599">
    <property type="term" value="F:molybdopterin molybdotransferase activity"/>
    <property type="evidence" value="ECO:0007669"/>
    <property type="project" value="UniProtKB-UniRule"/>
</dbReference>
<dbReference type="RefSeq" id="WP_004772920.1">
    <property type="nucleotide sequence ID" value="NZ_KB849357.1"/>
</dbReference>
<dbReference type="PANTHER" id="PTHR10192">
    <property type="entry name" value="MOLYBDOPTERIN BIOSYNTHESIS PROTEIN"/>
    <property type="match status" value="1"/>
</dbReference>
<dbReference type="SUPFAM" id="SSF63867">
    <property type="entry name" value="MoeA C-terminal domain-like"/>
    <property type="match status" value="1"/>
</dbReference>
<name>N8W9H5_9GAMM</name>
<evidence type="ECO:0000256" key="1">
    <source>
        <dbReference type="RuleBase" id="RU365090"/>
    </source>
</evidence>
<comment type="caution">
    <text evidence="3">The sequence shown here is derived from an EMBL/GenBank/DDBJ whole genome shotgun (WGS) entry which is preliminary data.</text>
</comment>
<keyword evidence="1" id="KW-0500">Molybdenum</keyword>
<evidence type="ECO:0000259" key="2">
    <source>
        <dbReference type="Pfam" id="PF03453"/>
    </source>
</evidence>
<comment type="pathway">
    <text evidence="1">Cofactor biosynthesis; molybdopterin biosynthesis.</text>
</comment>
<dbReference type="Gene3D" id="2.170.190.11">
    <property type="entry name" value="Molybdopterin biosynthesis moea protein, domain 3"/>
    <property type="match status" value="1"/>
</dbReference>
<dbReference type="PANTHER" id="PTHR10192:SF5">
    <property type="entry name" value="GEPHYRIN"/>
    <property type="match status" value="1"/>
</dbReference>
<accession>N8W9H5</accession>
<proteinExistence type="inferred from homology"/>
<dbReference type="Gene3D" id="2.40.340.10">
    <property type="entry name" value="MoeA, C-terminal, domain IV"/>
    <property type="match status" value="1"/>
</dbReference>
<keyword evidence="1" id="KW-0501">Molybdenum cofactor biosynthesis</keyword>
<protein>
    <recommendedName>
        <fullName evidence="1">Molybdopterin molybdenumtransferase</fullName>
        <ecNumber evidence="1">2.10.1.1</ecNumber>
    </recommendedName>
</protein>
<dbReference type="Gene3D" id="3.40.980.10">
    <property type="entry name" value="MoaB/Mog-like domain"/>
    <property type="match status" value="1"/>
</dbReference>
<sequence>MFNRLPVPENLPCRLTDAFYRIHQYLPKGNVKQRVKLDDALNQINTDDLYALQDFPLHNFSAYEGWAIDSNITQQVSSKNLVIEKDLYFWTQQLYHSINPYKLDLDRYIIKIPKFTRLPEGVDTIILEQDKRLDFSGKSSGVKIKKTIAPMQGVIQQGSVFKQGDLILAKNQKITPERLVALRRAGITELSIYRHPKILIVNMFPFDQSGEISEECLYLKDLLKTWGYGEVEIKPHKPARYDRAFNSHQEAGHPALDGSLTSAWDEYHQFFDEQIPEFDIILCWSPLNHYGSGLGLSKLTNFYQGNGDGPVTTCCVPASEFRIFQSNDRSPRLTQVVSRYDERGQLREMRTEITEDRTTIISLPGNMHDVALLMHVFVKYILNKHDPDFFENLYLQGRIEQQLEPDPKYRTLLWGRYQFEADGQYSLQIIPQQAFQIDGFASANCIVIVPFAEPLIQSGESVYFIKIDQV</sequence>
<dbReference type="UniPathway" id="UPA00344"/>
<dbReference type="PATRIC" id="fig|1217712.3.peg.2980"/>
<dbReference type="InterPro" id="IPR036425">
    <property type="entry name" value="MoaB/Mog-like_dom_sf"/>
</dbReference>
<comment type="similarity">
    <text evidence="1">Belongs to the MoeA family.</text>
</comment>
<comment type="cofactor">
    <cofactor evidence="1">
        <name>Mg(2+)</name>
        <dbReference type="ChEBI" id="CHEBI:18420"/>
    </cofactor>
</comment>
<dbReference type="InterPro" id="IPR038987">
    <property type="entry name" value="MoeA-like"/>
</dbReference>
<dbReference type="Proteomes" id="UP000013049">
    <property type="component" value="Unassembled WGS sequence"/>
</dbReference>
<organism evidence="3 4">
    <name type="scientific">Acinetobacter vivianii</name>
    <dbReference type="NCBI Taxonomy" id="1776742"/>
    <lineage>
        <taxon>Bacteria</taxon>
        <taxon>Pseudomonadati</taxon>
        <taxon>Pseudomonadota</taxon>
        <taxon>Gammaproteobacteria</taxon>
        <taxon>Moraxellales</taxon>
        <taxon>Moraxellaceae</taxon>
        <taxon>Acinetobacter</taxon>
    </lineage>
</organism>
<dbReference type="GO" id="GO:0006777">
    <property type="term" value="P:Mo-molybdopterin cofactor biosynthetic process"/>
    <property type="evidence" value="ECO:0007669"/>
    <property type="project" value="UniProtKB-UniRule"/>
</dbReference>
<dbReference type="HOGENOM" id="CLU_583467_0_0_6"/>
<dbReference type="AlphaFoldDB" id="N8W9H5"/>
<keyword evidence="1" id="KW-0808">Transferase</keyword>
<keyword evidence="1" id="KW-0460">Magnesium</keyword>
<dbReference type="SUPFAM" id="SSF63882">
    <property type="entry name" value="MoeA N-terminal region -like"/>
    <property type="match status" value="1"/>
</dbReference>
<gene>
    <name evidence="3" type="ORF">F971_03085</name>
</gene>
<dbReference type="eggNOG" id="COG0303">
    <property type="taxonomic scope" value="Bacteria"/>
</dbReference>
<dbReference type="GO" id="GO:0005829">
    <property type="term" value="C:cytosol"/>
    <property type="evidence" value="ECO:0007669"/>
    <property type="project" value="TreeGrafter"/>
</dbReference>
<dbReference type="EC" id="2.10.1.1" evidence="1"/>
<evidence type="ECO:0000313" key="3">
    <source>
        <dbReference type="EMBL" id="ENU91992.1"/>
    </source>
</evidence>
<dbReference type="EMBL" id="APPC01000018">
    <property type="protein sequence ID" value="ENU91992.1"/>
    <property type="molecule type" value="Genomic_DNA"/>
</dbReference>
<feature type="domain" description="MoeA N-terminal and linker" evidence="2">
    <location>
        <begin position="17"/>
        <end position="186"/>
    </location>
</feature>